<reference evidence="4" key="2">
    <citation type="submission" date="2021-04" db="EMBL/GenBank/DDBJ databases">
        <authorList>
            <person name="Gilroy R."/>
        </authorList>
    </citation>
    <scope>NUCLEOTIDE SEQUENCE</scope>
    <source>
        <strain evidence="4">CHK178-16964</strain>
    </source>
</reference>
<feature type="transmembrane region" description="Helical" evidence="2">
    <location>
        <begin position="156"/>
        <end position="179"/>
    </location>
</feature>
<feature type="transmembrane region" description="Helical" evidence="2">
    <location>
        <begin position="117"/>
        <end position="136"/>
    </location>
</feature>
<dbReference type="GO" id="GO:0006465">
    <property type="term" value="P:signal peptide processing"/>
    <property type="evidence" value="ECO:0007669"/>
    <property type="project" value="TreeGrafter"/>
</dbReference>
<dbReference type="EMBL" id="DWZA01000047">
    <property type="protein sequence ID" value="HJA70926.1"/>
    <property type="molecule type" value="Genomic_DNA"/>
</dbReference>
<comment type="caution">
    <text evidence="4">The sequence shown here is derived from an EMBL/GenBank/DDBJ whole genome shotgun (WGS) entry which is preliminary data.</text>
</comment>
<feature type="transmembrane region" description="Helical" evidence="2">
    <location>
        <begin position="35"/>
        <end position="56"/>
    </location>
</feature>
<dbReference type="GO" id="GO:0005886">
    <property type="term" value="C:plasma membrane"/>
    <property type="evidence" value="ECO:0007669"/>
    <property type="project" value="TreeGrafter"/>
</dbReference>
<evidence type="ECO:0000256" key="1">
    <source>
        <dbReference type="ARBA" id="ARBA00005801"/>
    </source>
</evidence>
<dbReference type="Pfam" id="PF01478">
    <property type="entry name" value="Peptidase_A24"/>
    <property type="match status" value="1"/>
</dbReference>
<feature type="transmembrane region" description="Helical" evidence="2">
    <location>
        <begin position="191"/>
        <end position="208"/>
    </location>
</feature>
<evidence type="ECO:0000313" key="4">
    <source>
        <dbReference type="EMBL" id="HJA70926.1"/>
    </source>
</evidence>
<dbReference type="PANTHER" id="PTHR30487">
    <property type="entry name" value="TYPE 4 PREPILIN-LIKE PROTEINS LEADER PEPTIDE-PROCESSING ENZYME"/>
    <property type="match status" value="1"/>
</dbReference>
<dbReference type="PANTHER" id="PTHR30487:SF0">
    <property type="entry name" value="PREPILIN LEADER PEPTIDASE_N-METHYLTRANSFERASE-RELATED"/>
    <property type="match status" value="1"/>
</dbReference>
<dbReference type="Gene3D" id="1.20.120.1220">
    <property type="match status" value="1"/>
</dbReference>
<reference evidence="4" key="1">
    <citation type="journal article" date="2021" name="PeerJ">
        <title>Extensive microbial diversity within the chicken gut microbiome revealed by metagenomics and culture.</title>
        <authorList>
            <person name="Gilroy R."/>
            <person name="Ravi A."/>
            <person name="Getino M."/>
            <person name="Pursley I."/>
            <person name="Horton D.L."/>
            <person name="Alikhan N.F."/>
            <person name="Baker D."/>
            <person name="Gharbi K."/>
            <person name="Hall N."/>
            <person name="Watson M."/>
            <person name="Adriaenssens E.M."/>
            <person name="Foster-Nyarko E."/>
            <person name="Jarju S."/>
            <person name="Secka A."/>
            <person name="Antonio M."/>
            <person name="Oren A."/>
            <person name="Chaudhuri R.R."/>
            <person name="La Ragione R."/>
            <person name="Hildebrand F."/>
            <person name="Pallen M.J."/>
        </authorList>
    </citation>
    <scope>NUCLEOTIDE SEQUENCE</scope>
    <source>
        <strain evidence="4">CHK178-16964</strain>
    </source>
</reference>
<keyword evidence="2" id="KW-0812">Transmembrane</keyword>
<dbReference type="GO" id="GO:0004190">
    <property type="term" value="F:aspartic-type endopeptidase activity"/>
    <property type="evidence" value="ECO:0007669"/>
    <property type="project" value="InterPro"/>
</dbReference>
<organism evidence="4 5">
    <name type="scientific">Candidatus Lachnoclostridium stercoravium</name>
    <dbReference type="NCBI Taxonomy" id="2838633"/>
    <lineage>
        <taxon>Bacteria</taxon>
        <taxon>Bacillati</taxon>
        <taxon>Bacillota</taxon>
        <taxon>Clostridia</taxon>
        <taxon>Lachnospirales</taxon>
        <taxon>Lachnospiraceae</taxon>
    </lineage>
</organism>
<protein>
    <submittedName>
        <fullName evidence="4">A24 family peptidase</fullName>
    </submittedName>
</protein>
<dbReference type="InterPro" id="IPR000045">
    <property type="entry name" value="Prepilin_IV_endopep_pep"/>
</dbReference>
<feature type="transmembrane region" description="Helical" evidence="2">
    <location>
        <begin position="89"/>
        <end position="111"/>
    </location>
</feature>
<proteinExistence type="inferred from homology"/>
<evidence type="ECO:0000256" key="2">
    <source>
        <dbReference type="SAM" id="Phobius"/>
    </source>
</evidence>
<gene>
    <name evidence="4" type="ORF">IAA07_05005</name>
</gene>
<keyword evidence="2" id="KW-1133">Transmembrane helix</keyword>
<comment type="similarity">
    <text evidence="1">Belongs to the peptidase A24 family.</text>
</comment>
<feature type="transmembrane region" description="Helical" evidence="2">
    <location>
        <begin position="6"/>
        <end position="23"/>
    </location>
</feature>
<accession>A0A9D2HGH1</accession>
<sequence>MTMVILAGIGAAAAGTAVSVRWMKKREMWTKTTGTILVLYNLIVCIAGVWLMYQYGYHPLKITRYLVLLEALILIAIEDRKYQIISNRILAAMALVRMALLAGEIACFPAYWNMILWSAFIGFAVGGGIFLLAFLLSRGGIGMGDVKLMAVQGFYLGSQTMISSLVLTMVFTIITGLSLVAVKKASLKAELPFGPFVAAGTAVTLLLGF</sequence>
<keyword evidence="2" id="KW-0472">Membrane</keyword>
<dbReference type="InterPro" id="IPR050882">
    <property type="entry name" value="Prepilin_peptidase/N-MTase"/>
</dbReference>
<evidence type="ECO:0000313" key="5">
    <source>
        <dbReference type="Proteomes" id="UP000823900"/>
    </source>
</evidence>
<dbReference type="Proteomes" id="UP000823900">
    <property type="component" value="Unassembled WGS sequence"/>
</dbReference>
<evidence type="ECO:0000259" key="3">
    <source>
        <dbReference type="Pfam" id="PF01478"/>
    </source>
</evidence>
<dbReference type="AlphaFoldDB" id="A0A9D2HGH1"/>
<name>A0A9D2HGH1_9FIRM</name>
<feature type="domain" description="Prepilin type IV endopeptidase peptidase" evidence="3">
    <location>
        <begin position="67"/>
        <end position="176"/>
    </location>
</feature>